<dbReference type="InterPro" id="IPR012902">
    <property type="entry name" value="N_methyl_site"/>
</dbReference>
<dbReference type="EMBL" id="LBWS01000007">
    <property type="protein sequence ID" value="KKR15194.1"/>
    <property type="molecule type" value="Genomic_DNA"/>
</dbReference>
<dbReference type="PROSITE" id="PS00409">
    <property type="entry name" value="PROKAR_NTER_METHYL"/>
    <property type="match status" value="1"/>
</dbReference>
<dbReference type="Pfam" id="PF07963">
    <property type="entry name" value="N_methyl"/>
    <property type="match status" value="1"/>
</dbReference>
<keyword evidence="1" id="KW-0812">Transmembrane</keyword>
<dbReference type="SUPFAM" id="SSF54523">
    <property type="entry name" value="Pili subunits"/>
    <property type="match status" value="1"/>
</dbReference>
<evidence type="ECO:0000313" key="3">
    <source>
        <dbReference type="Proteomes" id="UP000034048"/>
    </source>
</evidence>
<protein>
    <recommendedName>
        <fullName evidence="4">Prepilin-type N-terminal cleavage/methylation domain-containing protein</fullName>
    </recommendedName>
</protein>
<dbReference type="Proteomes" id="UP000034048">
    <property type="component" value="Unassembled WGS sequence"/>
</dbReference>
<evidence type="ECO:0000256" key="1">
    <source>
        <dbReference type="SAM" id="Phobius"/>
    </source>
</evidence>
<dbReference type="Gene3D" id="3.30.700.10">
    <property type="entry name" value="Glycoprotein, Type 4 Pilin"/>
    <property type="match status" value="1"/>
</dbReference>
<gene>
    <name evidence="2" type="ORF">UT42_C0007G0010</name>
</gene>
<feature type="transmembrane region" description="Helical" evidence="1">
    <location>
        <begin position="12"/>
        <end position="30"/>
    </location>
</feature>
<reference evidence="2 3" key="1">
    <citation type="journal article" date="2015" name="Nature">
        <title>rRNA introns, odd ribosomes, and small enigmatic genomes across a large radiation of phyla.</title>
        <authorList>
            <person name="Brown C.T."/>
            <person name="Hug L.A."/>
            <person name="Thomas B.C."/>
            <person name="Sharon I."/>
            <person name="Castelle C.J."/>
            <person name="Singh A."/>
            <person name="Wilkins M.J."/>
            <person name="Williams K.H."/>
            <person name="Banfield J.F."/>
        </authorList>
    </citation>
    <scope>NUCLEOTIDE SEQUENCE [LARGE SCALE GENOMIC DNA]</scope>
</reference>
<keyword evidence="1" id="KW-0472">Membrane</keyword>
<dbReference type="NCBIfam" id="TIGR02532">
    <property type="entry name" value="IV_pilin_GFxxxE"/>
    <property type="match status" value="1"/>
</dbReference>
<evidence type="ECO:0000313" key="2">
    <source>
        <dbReference type="EMBL" id="KKR15194.1"/>
    </source>
</evidence>
<accession>A0A0G0NGE1</accession>
<sequence>MRKLKGFTLIELLIVIAIIAIIAAVVFVALDPLTRFQDARDAARWQDISAVMSAIKVNQVDNGGSYIAAVSGLAAGEVFQIGTAVTGCNLDANATPADHCDTDAPDTDNCVSLAGLVTAGYLGEVPVSPNGAGTWTTGLTGYTIQRDSTGIITIRACESENSPELTISR</sequence>
<proteinExistence type="predicted"/>
<name>A0A0G0NGE1_9BACT</name>
<dbReference type="AlphaFoldDB" id="A0A0G0NGE1"/>
<keyword evidence="1" id="KW-1133">Transmembrane helix</keyword>
<dbReference type="InterPro" id="IPR045584">
    <property type="entry name" value="Pilin-like"/>
</dbReference>
<evidence type="ECO:0008006" key="4">
    <source>
        <dbReference type="Google" id="ProtNLM"/>
    </source>
</evidence>
<organism evidence="2 3">
    <name type="scientific">Candidatus Falkowbacteria bacterium GW2011_GWA2_39_24</name>
    <dbReference type="NCBI Taxonomy" id="1618634"/>
    <lineage>
        <taxon>Bacteria</taxon>
        <taxon>Candidatus Falkowiibacteriota</taxon>
    </lineage>
</organism>
<comment type="caution">
    <text evidence="2">The sequence shown here is derived from an EMBL/GenBank/DDBJ whole genome shotgun (WGS) entry which is preliminary data.</text>
</comment>